<keyword evidence="3" id="KW-1185">Reference proteome</keyword>
<keyword evidence="1" id="KW-0175">Coiled coil</keyword>
<protein>
    <submittedName>
        <fullName evidence="2">Uncharacterized protein</fullName>
    </submittedName>
</protein>
<evidence type="ECO:0000313" key="2">
    <source>
        <dbReference type="EMBL" id="CDW72790.1"/>
    </source>
</evidence>
<accession>A0A077ZTZ4</accession>
<feature type="coiled-coil region" evidence="1">
    <location>
        <begin position="49"/>
        <end position="117"/>
    </location>
</feature>
<dbReference type="InParanoid" id="A0A077ZTZ4"/>
<evidence type="ECO:0000313" key="3">
    <source>
        <dbReference type="Proteomes" id="UP000039865"/>
    </source>
</evidence>
<reference evidence="2 3" key="1">
    <citation type="submission" date="2014-06" db="EMBL/GenBank/DDBJ databases">
        <authorList>
            <person name="Swart Estienne"/>
        </authorList>
    </citation>
    <scope>NUCLEOTIDE SEQUENCE [LARGE SCALE GENOMIC DNA]</scope>
    <source>
        <strain evidence="2 3">130c</strain>
    </source>
</reference>
<dbReference type="AlphaFoldDB" id="A0A077ZTZ4"/>
<proteinExistence type="predicted"/>
<dbReference type="EMBL" id="CCKQ01001671">
    <property type="protein sequence ID" value="CDW72790.1"/>
    <property type="molecule type" value="Genomic_DNA"/>
</dbReference>
<sequence length="157" mass="18461">MILVVDNIFKDLLLLLNRQRKVLMTQRFKSATQTRTQRKLTPKLKQLKMKNQRKKKNQVKDLMRTLRRTFQLKVIQKRDKDHEEGRKAVQTIHQDKIKEAEHLIEEVKKEKQMNQNKPGGASIQNQIGHQPMMNANGRVPVNVNVTVNKQGQQNNHV</sequence>
<gene>
    <name evidence="2" type="primary">Contig13201.g14087</name>
    <name evidence="2" type="ORF">STYLEM_1754</name>
</gene>
<name>A0A077ZTZ4_STYLE</name>
<evidence type="ECO:0000256" key="1">
    <source>
        <dbReference type="SAM" id="Coils"/>
    </source>
</evidence>
<dbReference type="Proteomes" id="UP000039865">
    <property type="component" value="Unassembled WGS sequence"/>
</dbReference>
<organism evidence="2 3">
    <name type="scientific">Stylonychia lemnae</name>
    <name type="common">Ciliate</name>
    <dbReference type="NCBI Taxonomy" id="5949"/>
    <lineage>
        <taxon>Eukaryota</taxon>
        <taxon>Sar</taxon>
        <taxon>Alveolata</taxon>
        <taxon>Ciliophora</taxon>
        <taxon>Intramacronucleata</taxon>
        <taxon>Spirotrichea</taxon>
        <taxon>Stichotrichia</taxon>
        <taxon>Sporadotrichida</taxon>
        <taxon>Oxytrichidae</taxon>
        <taxon>Stylonychinae</taxon>
        <taxon>Stylonychia</taxon>
    </lineage>
</organism>